<evidence type="ECO:0000313" key="1">
    <source>
        <dbReference type="EMBL" id="VTZ49819.1"/>
    </source>
</evidence>
<gene>
    <name evidence="1" type="ORF">MPC4_20029</name>
</gene>
<proteinExistence type="predicted"/>
<organism evidence="1 2">
    <name type="scientific">Methylocella tundrae</name>
    <dbReference type="NCBI Taxonomy" id="227605"/>
    <lineage>
        <taxon>Bacteria</taxon>
        <taxon>Pseudomonadati</taxon>
        <taxon>Pseudomonadota</taxon>
        <taxon>Alphaproteobacteria</taxon>
        <taxon>Hyphomicrobiales</taxon>
        <taxon>Beijerinckiaceae</taxon>
        <taxon>Methylocella</taxon>
    </lineage>
</organism>
<reference evidence="1 2" key="1">
    <citation type="submission" date="2019-05" db="EMBL/GenBank/DDBJ databases">
        <authorList>
            <person name="Farhan Ul Haque M."/>
        </authorList>
    </citation>
    <scope>NUCLEOTIDE SEQUENCE [LARGE SCALE GENOMIC DNA]</scope>
    <source>
        <strain evidence="1">2</strain>
    </source>
</reference>
<dbReference type="EMBL" id="CABFMQ020000076">
    <property type="protein sequence ID" value="VTZ49819.1"/>
    <property type="molecule type" value="Genomic_DNA"/>
</dbReference>
<sequence length="67" mass="7634">MEHDPETRSSWTFWEIDIELPKGNHELAVRASDPPGKRGRRFRTAAGISRAISLSPRTHPRQGRLIS</sequence>
<name>A0A8B6M5Z2_METTU</name>
<evidence type="ECO:0000313" key="2">
    <source>
        <dbReference type="Proteomes" id="UP000485880"/>
    </source>
</evidence>
<keyword evidence="2" id="KW-1185">Reference proteome</keyword>
<comment type="caution">
    <text evidence="1">The sequence shown here is derived from an EMBL/GenBank/DDBJ whole genome shotgun (WGS) entry which is preliminary data.</text>
</comment>
<dbReference type="AlphaFoldDB" id="A0A8B6M5Z2"/>
<accession>A0A8B6M5Z2</accession>
<protein>
    <submittedName>
        <fullName evidence="1">Uncharacterized protein</fullName>
    </submittedName>
</protein>
<dbReference type="Proteomes" id="UP000485880">
    <property type="component" value="Unassembled WGS sequence"/>
</dbReference>
<dbReference type="Gene3D" id="2.60.40.650">
    <property type="match status" value="1"/>
</dbReference>